<dbReference type="STRING" id="44575.SAMN05216419_100924"/>
<evidence type="ECO:0000313" key="3">
    <source>
        <dbReference type="Proteomes" id="UP000185062"/>
    </source>
</evidence>
<dbReference type="InterPro" id="IPR029501">
    <property type="entry name" value="EndoU_bac"/>
</dbReference>
<proteinExistence type="predicted"/>
<dbReference type="EMBL" id="FSRO01000001">
    <property type="protein sequence ID" value="SIO29709.1"/>
    <property type="molecule type" value="Genomic_DNA"/>
</dbReference>
<feature type="domain" description="Bacterial EndoU nuclease" evidence="1">
    <location>
        <begin position="46"/>
        <end position="184"/>
    </location>
</feature>
<name>A0A1N6ICJ6_9PROT</name>
<dbReference type="Pfam" id="PF14436">
    <property type="entry name" value="EndoU_bacteria"/>
    <property type="match status" value="1"/>
</dbReference>
<dbReference type="RefSeq" id="WP_036572863.1">
    <property type="nucleotide sequence ID" value="NZ_FSRO01000001.1"/>
</dbReference>
<reference evidence="2 3" key="1">
    <citation type="submission" date="2016-12" db="EMBL/GenBank/DDBJ databases">
        <authorList>
            <person name="Song W.-J."/>
            <person name="Kurnit D.M."/>
        </authorList>
    </citation>
    <scope>NUCLEOTIDE SEQUENCE [LARGE SCALE GENOMIC DNA]</scope>
    <source>
        <strain evidence="2 3">ATCC 49181</strain>
    </source>
</reference>
<gene>
    <name evidence="2" type="ORF">SAMN02743940_1714</name>
</gene>
<evidence type="ECO:0000313" key="2">
    <source>
        <dbReference type="EMBL" id="SIO29709.1"/>
    </source>
</evidence>
<sequence>MYTISVKRITPLVLLVLFLLPLTVQAEINCSTLPRWVTLHNGLQINQQHIFCGEWRKDRPKGFHSRPNGLNPSTIAYFTIQDSPNAAGVYTGRWSYQHRLNKNKFSSMFPDHCSIEQVLNSISYASAYSSPHCPSGSPDWLTCGQNKPPITEENSIQFCSINNQSFTIAFARLKDGRINTAFPIYD</sequence>
<dbReference type="Proteomes" id="UP000185062">
    <property type="component" value="Unassembled WGS sequence"/>
</dbReference>
<accession>A0A1N6ICJ6</accession>
<dbReference type="GO" id="GO:0004519">
    <property type="term" value="F:endonuclease activity"/>
    <property type="evidence" value="ECO:0007669"/>
    <property type="project" value="InterPro"/>
</dbReference>
<dbReference type="AlphaFoldDB" id="A0A1N6ICJ6"/>
<evidence type="ECO:0000259" key="1">
    <source>
        <dbReference type="Pfam" id="PF14436"/>
    </source>
</evidence>
<keyword evidence="3" id="KW-1185">Reference proteome</keyword>
<organism evidence="2 3">
    <name type="scientific">Nitrosomonas cryotolerans ATCC 49181</name>
    <dbReference type="NCBI Taxonomy" id="1131553"/>
    <lineage>
        <taxon>Bacteria</taxon>
        <taxon>Pseudomonadati</taxon>
        <taxon>Pseudomonadota</taxon>
        <taxon>Betaproteobacteria</taxon>
        <taxon>Nitrosomonadales</taxon>
        <taxon>Nitrosomonadaceae</taxon>
        <taxon>Nitrosomonas</taxon>
    </lineage>
</organism>
<protein>
    <submittedName>
        <fullName evidence="2">EndoU nuclease</fullName>
    </submittedName>
</protein>